<proteinExistence type="predicted"/>
<evidence type="ECO:0008006" key="3">
    <source>
        <dbReference type="Google" id="ProtNLM"/>
    </source>
</evidence>
<dbReference type="AlphaFoldDB" id="A0A0B3RPR6"/>
<comment type="caution">
    <text evidence="1">The sequence shown here is derived from an EMBL/GenBank/DDBJ whole genome shotgun (WGS) entry which is preliminary data.</text>
</comment>
<dbReference type="EMBL" id="JSUQ01000008">
    <property type="protein sequence ID" value="KHQ53140.1"/>
    <property type="molecule type" value="Genomic_DNA"/>
</dbReference>
<evidence type="ECO:0000313" key="2">
    <source>
        <dbReference type="Proteomes" id="UP000030960"/>
    </source>
</evidence>
<name>A0A0B3RPR6_9RHOB</name>
<dbReference type="Proteomes" id="UP000030960">
    <property type="component" value="Unassembled WGS sequence"/>
</dbReference>
<dbReference type="STRING" id="561184.SAMN05216376_10650"/>
<keyword evidence="2" id="KW-1185">Reference proteome</keyword>
<dbReference type="RefSeq" id="WP_043140896.1">
    <property type="nucleotide sequence ID" value="NZ_JSUQ01000008.1"/>
</dbReference>
<accession>A0A0B3RPR6</accession>
<evidence type="ECO:0000313" key="1">
    <source>
        <dbReference type="EMBL" id="KHQ53140.1"/>
    </source>
</evidence>
<sequence>MQDPLPTAPDTPVALLVDGDNISVAHAAQLIQIASRNGRVTVARVYATTMKLALSSRIGTFVLAKRPHLFQLDLKRPQAMFRFLPEGFDSPS</sequence>
<gene>
    <name evidence="1" type="ORF">OA50_02166</name>
</gene>
<organism evidence="1 2">
    <name type="scientific">Mameliella alba</name>
    <dbReference type="NCBI Taxonomy" id="561184"/>
    <lineage>
        <taxon>Bacteria</taxon>
        <taxon>Pseudomonadati</taxon>
        <taxon>Pseudomonadota</taxon>
        <taxon>Alphaproteobacteria</taxon>
        <taxon>Rhodobacterales</taxon>
        <taxon>Roseobacteraceae</taxon>
        <taxon>Mameliella</taxon>
    </lineage>
</organism>
<reference evidence="1 2" key="1">
    <citation type="submission" date="2014-10" db="EMBL/GenBank/DDBJ databases">
        <title>Genome sequence of Ponticoccus sp. strain UMTAT08 isolated from clonal culture of toxic dinoflagellate Alexandrium tamiyavanichii.</title>
        <authorList>
            <person name="Gan H.Y."/>
            <person name="Muhd D.-D."/>
            <person name="Mohd Noor M.E."/>
            <person name="Yeong Y.S."/>
            <person name="Usup G."/>
        </authorList>
    </citation>
    <scope>NUCLEOTIDE SEQUENCE [LARGE SCALE GENOMIC DNA]</scope>
    <source>
        <strain evidence="1 2">UMTAT08</strain>
    </source>
</reference>
<protein>
    <recommendedName>
        <fullName evidence="3">NYN domain-containing protein</fullName>
    </recommendedName>
</protein>
<dbReference type="OrthoDB" id="9783963at2"/>